<dbReference type="Proteomes" id="UP000664521">
    <property type="component" value="Unassembled WGS sequence"/>
</dbReference>
<organism evidence="2 3">
    <name type="scientific">Heterodermia speciosa</name>
    <dbReference type="NCBI Taxonomy" id="116794"/>
    <lineage>
        <taxon>Eukaryota</taxon>
        <taxon>Fungi</taxon>
        <taxon>Dikarya</taxon>
        <taxon>Ascomycota</taxon>
        <taxon>Pezizomycotina</taxon>
        <taxon>Lecanoromycetes</taxon>
        <taxon>OSLEUM clade</taxon>
        <taxon>Lecanoromycetidae</taxon>
        <taxon>Caliciales</taxon>
        <taxon>Physciaceae</taxon>
        <taxon>Heterodermia</taxon>
    </lineage>
</organism>
<feature type="region of interest" description="Disordered" evidence="1">
    <location>
        <begin position="1"/>
        <end position="221"/>
    </location>
</feature>
<reference evidence="2" key="1">
    <citation type="submission" date="2021-03" db="EMBL/GenBank/DDBJ databases">
        <authorList>
            <person name="Tagirdzhanova G."/>
        </authorList>
    </citation>
    <scope>NUCLEOTIDE SEQUENCE</scope>
</reference>
<sequence>MDKKASITDFFKPFTRPRTAKRPLPDDNDEHAEPPRKSRSLTPLRSISPVSAPSHQTISSTILPDSSSASSTSSISRDRTTMSQGYKQEEILDESSLTDERPLEESLADQLASIDRSGSQGPLLASSQRVTRNGEVMIRNSDDEGSDSGSSLGDIDDLLQSKKRSDPMVSSPLTELGSSTSGYTERSSPKVACRTRSRTSATVPKDTMRRQSPPPHTPKYRFDLGTLVQRSVKYEKAEACMSKAREALESIERRGASRAAEVSLDPLGNGDVDAALITSALKGRGESNEVEKLLSAIHRTEALQREKSWSFFEDGEESDPSLAVFPTGRLDHCPILLQDTSTRQQAFLGGYVDAIASSGRLPDEVILWLADAACFEPRDDLRRAYGQSISEATQQVTSLITLERINTLFGKLGARQSALDPECPLVPVARVPTKIDGILRRPMLETLLMLVYNCAANMSVEARRHSICLLYRLLIDESIIRSPCILVRVEDTIEHLIRSMPEDTAYNELQKIAVTLFSSIADISLRSQLVTNMPAFTPNLSILRRWLSLAFFFNDASYLSKDSEKLLHLSSASHQLRKPGYSISKNTDFAELAASILMLSIGVDNGDRPLPGVKTKRETSFDDAIDMLSREIKAMNDRIVDTGASHLGRTQAKQVLESFHSRLLFAIRLKPPPPIKSILTDTSQDSDAVKKQVDFMEKRFIPNAKQASLAGNSFAMCFQKARFLKSTSTVPGHPVGQHTIHVRPANIELAETRRPYEYTVDHLGK</sequence>
<proteinExistence type="predicted"/>
<dbReference type="EMBL" id="CAJPDS010000011">
    <property type="protein sequence ID" value="CAF9912218.1"/>
    <property type="molecule type" value="Genomic_DNA"/>
</dbReference>
<feature type="compositionally biased region" description="Polar residues" evidence="1">
    <location>
        <begin position="116"/>
        <end position="131"/>
    </location>
</feature>
<comment type="caution">
    <text evidence="2">The sequence shown here is derived from an EMBL/GenBank/DDBJ whole genome shotgun (WGS) entry which is preliminary data.</text>
</comment>
<feature type="compositionally biased region" description="Low complexity" evidence="1">
    <location>
        <begin position="57"/>
        <end position="75"/>
    </location>
</feature>
<protein>
    <submittedName>
        <fullName evidence="2">Uncharacterized protein</fullName>
    </submittedName>
</protein>
<feature type="compositionally biased region" description="Polar residues" evidence="1">
    <location>
        <begin position="40"/>
        <end position="56"/>
    </location>
</feature>
<dbReference type="AlphaFoldDB" id="A0A8H3IBG3"/>
<dbReference type="OrthoDB" id="5350396at2759"/>
<evidence type="ECO:0000256" key="1">
    <source>
        <dbReference type="SAM" id="MobiDB-lite"/>
    </source>
</evidence>
<feature type="compositionally biased region" description="Polar residues" evidence="1">
    <location>
        <begin position="171"/>
        <end position="186"/>
    </location>
</feature>
<keyword evidence="3" id="KW-1185">Reference proteome</keyword>
<evidence type="ECO:0000313" key="3">
    <source>
        <dbReference type="Proteomes" id="UP000664521"/>
    </source>
</evidence>
<gene>
    <name evidence="2" type="ORF">HETSPECPRED_000874</name>
</gene>
<name>A0A8H3IBG3_9LECA</name>
<accession>A0A8H3IBG3</accession>
<evidence type="ECO:0000313" key="2">
    <source>
        <dbReference type="EMBL" id="CAF9912218.1"/>
    </source>
</evidence>